<reference evidence="1 2" key="1">
    <citation type="submission" date="2024-09" db="EMBL/GenBank/DDBJ databases">
        <title>Floridaenema gen nov. (Aerosakkonemataceae, Aerosakkonematales ord. nov., Cyanobacteria) from benthic tropical and subtropical fresh waters, with the description of four new species.</title>
        <authorList>
            <person name="Moretto J.A."/>
            <person name="Berthold D.E."/>
            <person name="Lefler F.W."/>
            <person name="Huang I.-S."/>
            <person name="Laughinghouse H. IV."/>
        </authorList>
    </citation>
    <scope>NUCLEOTIDE SEQUENCE [LARGE SCALE GENOMIC DNA]</scope>
    <source>
        <strain evidence="1 2">BLCC-F167</strain>
    </source>
</reference>
<protein>
    <recommendedName>
        <fullName evidence="3">SpoVT-AbrB domain-containing protein</fullName>
    </recommendedName>
</protein>
<comment type="caution">
    <text evidence="1">The sequence shown here is derived from an EMBL/GenBank/DDBJ whole genome shotgun (WGS) entry which is preliminary data.</text>
</comment>
<keyword evidence="2" id="KW-1185">Reference proteome</keyword>
<evidence type="ECO:0000313" key="2">
    <source>
        <dbReference type="Proteomes" id="UP001576780"/>
    </source>
</evidence>
<evidence type="ECO:0008006" key="3">
    <source>
        <dbReference type="Google" id="ProtNLM"/>
    </source>
</evidence>
<dbReference type="Proteomes" id="UP001576780">
    <property type="component" value="Unassembled WGS sequence"/>
</dbReference>
<evidence type="ECO:0000313" key="1">
    <source>
        <dbReference type="EMBL" id="MFB2835415.1"/>
    </source>
</evidence>
<dbReference type="EMBL" id="JBHFNT010000108">
    <property type="protein sequence ID" value="MFB2835415.1"/>
    <property type="molecule type" value="Genomic_DNA"/>
</dbReference>
<gene>
    <name evidence="1" type="ORF">ACE1CA_12860</name>
</gene>
<organism evidence="1 2">
    <name type="scientific">Floridaenema evergladense BLCC-F167</name>
    <dbReference type="NCBI Taxonomy" id="3153639"/>
    <lineage>
        <taxon>Bacteria</taxon>
        <taxon>Bacillati</taxon>
        <taxon>Cyanobacteriota</taxon>
        <taxon>Cyanophyceae</taxon>
        <taxon>Oscillatoriophycideae</taxon>
        <taxon>Aerosakkonematales</taxon>
        <taxon>Aerosakkonemataceae</taxon>
        <taxon>Floridanema</taxon>
        <taxon>Floridanema evergladense</taxon>
    </lineage>
</organism>
<accession>A0ABV4WJZ6</accession>
<dbReference type="RefSeq" id="WP_413277829.1">
    <property type="nucleotide sequence ID" value="NZ_JBHFNT010000108.1"/>
</dbReference>
<name>A0ABV4WJZ6_9CYAN</name>
<proteinExistence type="predicted"/>
<sequence length="98" mass="11291">MQAVEFQAIVKEGKIQIPDEYKQELQDDEQVKVINLINNKQQRNWKIMDKLAKNPISVKGHKQLTRDEIHDQEPPKCVNCPSDWKSGAIQTKSACADF</sequence>